<feature type="region of interest" description="Disordered" evidence="1">
    <location>
        <begin position="1"/>
        <end position="22"/>
    </location>
</feature>
<keyword evidence="3" id="KW-1185">Reference proteome</keyword>
<evidence type="ECO:0000313" key="2">
    <source>
        <dbReference type="EMBL" id="QRC94157.1"/>
    </source>
</evidence>
<accession>A0A7U2EWD7</accession>
<reference evidence="3" key="1">
    <citation type="journal article" date="2021" name="BMC Genomics">
        <title>Chromosome-level genome assembly and manually-curated proteome of model necrotroph Parastagonospora nodorum Sn15 reveals a genome-wide trove of candidate effector homologs, and redundancy of virulence-related functions within an accessory chromosome.</title>
        <authorList>
            <person name="Bertazzoni S."/>
            <person name="Jones D.A.B."/>
            <person name="Phan H.T."/>
            <person name="Tan K.-C."/>
            <person name="Hane J.K."/>
        </authorList>
    </citation>
    <scope>NUCLEOTIDE SEQUENCE [LARGE SCALE GENOMIC DNA]</scope>
    <source>
        <strain evidence="3">SN15 / ATCC MYA-4574 / FGSC 10173)</strain>
    </source>
</reference>
<evidence type="ECO:0000256" key="1">
    <source>
        <dbReference type="SAM" id="MobiDB-lite"/>
    </source>
</evidence>
<dbReference type="VEuPathDB" id="FungiDB:JI435_405260"/>
<proteinExistence type="predicted"/>
<protein>
    <submittedName>
        <fullName evidence="2">Uncharacterized protein</fullName>
    </submittedName>
</protein>
<gene>
    <name evidence="2" type="ORF">JI435_405260</name>
</gene>
<sequence>MESSQRSTANQRNMSEDDMTFRQEIKYTIQPNAQANYGGLEIQPSNKNAMPPSPICSAE</sequence>
<organism evidence="2 3">
    <name type="scientific">Phaeosphaeria nodorum (strain SN15 / ATCC MYA-4574 / FGSC 10173)</name>
    <name type="common">Glume blotch fungus</name>
    <name type="synonym">Parastagonospora nodorum</name>
    <dbReference type="NCBI Taxonomy" id="321614"/>
    <lineage>
        <taxon>Eukaryota</taxon>
        <taxon>Fungi</taxon>
        <taxon>Dikarya</taxon>
        <taxon>Ascomycota</taxon>
        <taxon>Pezizomycotina</taxon>
        <taxon>Dothideomycetes</taxon>
        <taxon>Pleosporomycetidae</taxon>
        <taxon>Pleosporales</taxon>
        <taxon>Pleosporineae</taxon>
        <taxon>Phaeosphaeriaceae</taxon>
        <taxon>Parastagonospora</taxon>
    </lineage>
</organism>
<evidence type="ECO:0000313" key="3">
    <source>
        <dbReference type="Proteomes" id="UP000663193"/>
    </source>
</evidence>
<dbReference type="Proteomes" id="UP000663193">
    <property type="component" value="Chromosome 4"/>
</dbReference>
<feature type="compositionally biased region" description="Polar residues" evidence="1">
    <location>
        <begin position="1"/>
        <end position="13"/>
    </location>
</feature>
<dbReference type="AlphaFoldDB" id="A0A7U2EWD7"/>
<name>A0A7U2EWD7_PHANO</name>
<dbReference type="EMBL" id="CP069026">
    <property type="protein sequence ID" value="QRC94157.1"/>
    <property type="molecule type" value="Genomic_DNA"/>
</dbReference>
<feature type="region of interest" description="Disordered" evidence="1">
    <location>
        <begin position="36"/>
        <end position="59"/>
    </location>
</feature>